<evidence type="ECO:0000313" key="2">
    <source>
        <dbReference type="Proteomes" id="UP000226106"/>
    </source>
</evidence>
<name>A0A9X7AMW2_BACTU</name>
<sequence>MNITIGKYRHVIEMHCLYRTSGIPKVTNGMPITEHGILGKGNFNTLYFDTPDFDLLSQGISLRIAGRVDRKLQASISLRRAITSLEGFIIWEGFFVTVLETIGSLKSYNALGIINLPQLCQNLLGFKIPRLRLVAECFQEREKMALHLSKDALLGFGYDAACWTLPNQPNEREERYYVSFDKSLLPCNSSTIPHVARAAAMRSKPAIKYVDAKFGPLRKSRLKLSDFIEEVNL</sequence>
<dbReference type="EMBL" id="NVCO01000039">
    <property type="protein sequence ID" value="PFT45905.1"/>
    <property type="molecule type" value="Genomic_DNA"/>
</dbReference>
<comment type="caution">
    <text evidence="1">The sequence shown here is derived from an EMBL/GenBank/DDBJ whole genome shotgun (WGS) entry which is preliminary data.</text>
</comment>
<dbReference type="AlphaFoldDB" id="A0A9X7AMW2"/>
<organism evidence="1 2">
    <name type="scientific">Bacillus thuringiensis</name>
    <dbReference type="NCBI Taxonomy" id="1428"/>
    <lineage>
        <taxon>Bacteria</taxon>
        <taxon>Bacillati</taxon>
        <taxon>Bacillota</taxon>
        <taxon>Bacilli</taxon>
        <taxon>Bacillales</taxon>
        <taxon>Bacillaceae</taxon>
        <taxon>Bacillus</taxon>
        <taxon>Bacillus cereus group</taxon>
    </lineage>
</organism>
<dbReference type="Proteomes" id="UP000226106">
    <property type="component" value="Unassembled WGS sequence"/>
</dbReference>
<evidence type="ECO:0000313" key="1">
    <source>
        <dbReference type="EMBL" id="PFT45905.1"/>
    </source>
</evidence>
<reference evidence="1 2" key="1">
    <citation type="submission" date="2017-09" db="EMBL/GenBank/DDBJ databases">
        <title>Large-scale bioinformatics analysis of Bacillus genomes uncovers conserved roles of natural products in bacterial physiology.</title>
        <authorList>
            <consortium name="Agbiome Team Llc"/>
            <person name="Bleich R.M."/>
            <person name="Grubbs K.J."/>
            <person name="Santa Maria K.C."/>
            <person name="Allen S.E."/>
            <person name="Farag S."/>
            <person name="Shank E.A."/>
            <person name="Bowers A."/>
        </authorList>
    </citation>
    <scope>NUCLEOTIDE SEQUENCE [LARGE SCALE GENOMIC DNA]</scope>
    <source>
        <strain evidence="1 2">AFS065400</strain>
    </source>
</reference>
<gene>
    <name evidence="1" type="ORF">COK72_14140</name>
</gene>
<proteinExistence type="predicted"/>
<protein>
    <submittedName>
        <fullName evidence="1">Uncharacterized protein</fullName>
    </submittedName>
</protein>
<accession>A0A9X7AMW2</accession>